<comment type="similarity">
    <text evidence="2">Belongs to the PA-phosphatase related phosphoesterase family.</text>
</comment>
<evidence type="ECO:0000256" key="3">
    <source>
        <dbReference type="ARBA" id="ARBA00022692"/>
    </source>
</evidence>
<feature type="signal peptide" evidence="7">
    <location>
        <begin position="1"/>
        <end position="27"/>
    </location>
</feature>
<organism evidence="9">
    <name type="scientific">Bactrocera dorsalis</name>
    <name type="common">Oriental fruit fly</name>
    <name type="synonym">Dacus dorsalis</name>
    <dbReference type="NCBI Taxonomy" id="27457"/>
    <lineage>
        <taxon>Eukaryota</taxon>
        <taxon>Metazoa</taxon>
        <taxon>Ecdysozoa</taxon>
        <taxon>Arthropoda</taxon>
        <taxon>Hexapoda</taxon>
        <taxon>Insecta</taxon>
        <taxon>Pterygota</taxon>
        <taxon>Neoptera</taxon>
        <taxon>Endopterygota</taxon>
        <taxon>Diptera</taxon>
        <taxon>Brachycera</taxon>
        <taxon>Muscomorpha</taxon>
        <taxon>Tephritoidea</taxon>
        <taxon>Tephritidae</taxon>
        <taxon>Bactrocera</taxon>
        <taxon>Bactrocera</taxon>
    </lineage>
</organism>
<dbReference type="EMBL" id="GAKP01012274">
    <property type="protein sequence ID" value="JAC46678.1"/>
    <property type="molecule type" value="Transcribed_RNA"/>
</dbReference>
<dbReference type="AlphaFoldDB" id="A0A034VW80"/>
<dbReference type="GO" id="GO:0005886">
    <property type="term" value="C:plasma membrane"/>
    <property type="evidence" value="ECO:0007669"/>
    <property type="project" value="TreeGrafter"/>
</dbReference>
<dbReference type="GO" id="GO:0046839">
    <property type="term" value="P:phospholipid dephosphorylation"/>
    <property type="evidence" value="ECO:0007669"/>
    <property type="project" value="TreeGrafter"/>
</dbReference>
<dbReference type="RefSeq" id="XP_011205687.2">
    <property type="nucleotide sequence ID" value="XM_011207385.4"/>
</dbReference>
<keyword evidence="5 6" id="KW-0472">Membrane</keyword>
<evidence type="ECO:0000256" key="2">
    <source>
        <dbReference type="ARBA" id="ARBA00008816"/>
    </source>
</evidence>
<dbReference type="SMART" id="SM00014">
    <property type="entry name" value="acidPPc"/>
    <property type="match status" value="1"/>
</dbReference>
<dbReference type="Gene3D" id="1.20.144.10">
    <property type="entry name" value="Phosphatidic acid phosphatase type 2/haloperoxidase"/>
    <property type="match status" value="1"/>
</dbReference>
<comment type="subcellular location">
    <subcellularLocation>
        <location evidence="1">Membrane</location>
        <topology evidence="1">Multi-pass membrane protein</topology>
    </subcellularLocation>
</comment>
<dbReference type="InterPro" id="IPR043216">
    <property type="entry name" value="PAP-like"/>
</dbReference>
<feature type="transmembrane region" description="Helical" evidence="6">
    <location>
        <begin position="51"/>
        <end position="77"/>
    </location>
</feature>
<dbReference type="EMBL" id="GAKP01012273">
    <property type="protein sequence ID" value="JAC46679.1"/>
    <property type="molecule type" value="Transcribed_RNA"/>
</dbReference>
<dbReference type="GO" id="GO:0007165">
    <property type="term" value="P:signal transduction"/>
    <property type="evidence" value="ECO:0007669"/>
    <property type="project" value="TreeGrafter"/>
</dbReference>
<feature type="chain" id="PRO_5007369214" evidence="7">
    <location>
        <begin position="28"/>
        <end position="332"/>
    </location>
</feature>
<evidence type="ECO:0000259" key="8">
    <source>
        <dbReference type="SMART" id="SM00014"/>
    </source>
</evidence>
<keyword evidence="7" id="KW-0732">Signal</keyword>
<dbReference type="CDD" id="cd03384">
    <property type="entry name" value="PAP2_wunen"/>
    <property type="match status" value="1"/>
</dbReference>
<gene>
    <name evidence="9" type="primary">WUN</name>
</gene>
<keyword evidence="3 6" id="KW-0812">Transmembrane</keyword>
<evidence type="ECO:0000256" key="1">
    <source>
        <dbReference type="ARBA" id="ARBA00004141"/>
    </source>
</evidence>
<evidence type="ECO:0000256" key="7">
    <source>
        <dbReference type="SAM" id="SignalP"/>
    </source>
</evidence>
<feature type="transmembrane region" description="Helical" evidence="6">
    <location>
        <begin position="246"/>
        <end position="265"/>
    </location>
</feature>
<dbReference type="GeneID" id="105227847"/>
<feature type="domain" description="Phosphatidic acid phosphatase type 2/haloperoxidase" evidence="8">
    <location>
        <begin position="112"/>
        <end position="261"/>
    </location>
</feature>
<dbReference type="SUPFAM" id="SSF48317">
    <property type="entry name" value="Acid phosphatase/Vanadium-dependent haloperoxidase"/>
    <property type="match status" value="1"/>
</dbReference>
<dbReference type="InterPro" id="IPR036938">
    <property type="entry name" value="PAP2/HPO_sf"/>
</dbReference>
<evidence type="ECO:0000256" key="6">
    <source>
        <dbReference type="SAM" id="Phobius"/>
    </source>
</evidence>
<keyword evidence="4 6" id="KW-1133">Transmembrane helix</keyword>
<dbReference type="KEGG" id="bdr:105227847"/>
<evidence type="ECO:0000256" key="5">
    <source>
        <dbReference type="ARBA" id="ARBA00023136"/>
    </source>
</evidence>
<feature type="transmembrane region" description="Helical" evidence="6">
    <location>
        <begin position="192"/>
        <end position="208"/>
    </location>
</feature>
<sequence length="332" mass="37383">MSAMVALRRFIDLLLFVLLVAVEVALRQWMPPQKRGFFCGDESLQYPYTGTQTIGFAVLCIIVFGIPFIVIFVVELFRQLSHSRGKKQHTTQDAANESCYCGRRWKNIYAQIGYYLLGLLMTLVATEIAKRSIGRLRPYFFSICKPRLSDGTNCDFEQNQGHYFTDYKCESDVSHRMMAEMAMSFPSGHSSTAFYAMVYIALYLQVALSTRGSKLLKHLLQFSAVMLAWYVALTRINDHWHHWSDVLVGILMGALFAWLVARYVAKFFEGRCSTSSAAASKILVHSGLAAASAQSATPVLPAYTFGSVPYLQHHGPNHAAYGQTYHNYGYVP</sequence>
<dbReference type="PANTHER" id="PTHR10165">
    <property type="entry name" value="LIPID PHOSPHATE PHOSPHATASE"/>
    <property type="match status" value="1"/>
</dbReference>
<reference evidence="9" key="1">
    <citation type="journal article" date="2014" name="BMC Genomics">
        <title>Characterizing the developmental transcriptome of the oriental fruit fly, Bactrocera dorsalis (Diptera: Tephritidae) through comparative genomic analysis with Drosophila melanogaster utilizing modENCODE datasets.</title>
        <authorList>
            <person name="Geib S.M."/>
            <person name="Calla B."/>
            <person name="Hall B."/>
            <person name="Hou S."/>
            <person name="Manoukis N.C."/>
        </authorList>
    </citation>
    <scope>NUCLEOTIDE SEQUENCE</scope>
    <source>
        <strain evidence="9">Punador</strain>
    </source>
</reference>
<accession>A0A034VW80</accession>
<evidence type="ECO:0000313" key="9">
    <source>
        <dbReference type="EMBL" id="JAC46679.1"/>
    </source>
</evidence>
<dbReference type="OrthoDB" id="8907274at2759"/>
<dbReference type="PANTHER" id="PTHR10165:SF197">
    <property type="entry name" value="FI04477P-RELATED"/>
    <property type="match status" value="1"/>
</dbReference>
<feature type="transmembrane region" description="Helical" evidence="6">
    <location>
        <begin position="112"/>
        <end position="129"/>
    </location>
</feature>
<dbReference type="Pfam" id="PF01569">
    <property type="entry name" value="PAP2"/>
    <property type="match status" value="1"/>
</dbReference>
<name>A0A034VW80_BACDO</name>
<feature type="transmembrane region" description="Helical" evidence="6">
    <location>
        <begin position="215"/>
        <end position="234"/>
    </location>
</feature>
<dbReference type="GO" id="GO:0008195">
    <property type="term" value="F:phosphatidate phosphatase activity"/>
    <property type="evidence" value="ECO:0007669"/>
    <property type="project" value="TreeGrafter"/>
</dbReference>
<proteinExistence type="inferred from homology"/>
<dbReference type="InterPro" id="IPR000326">
    <property type="entry name" value="PAP2/HPO"/>
</dbReference>
<dbReference type="GO" id="GO:0006644">
    <property type="term" value="P:phospholipid metabolic process"/>
    <property type="evidence" value="ECO:0007669"/>
    <property type="project" value="InterPro"/>
</dbReference>
<protein>
    <submittedName>
        <fullName evidence="9">Putative phosphatidate phosphatase</fullName>
    </submittedName>
</protein>
<evidence type="ECO:0000256" key="4">
    <source>
        <dbReference type="ARBA" id="ARBA00022989"/>
    </source>
</evidence>